<dbReference type="Proteomes" id="UP001054945">
    <property type="component" value="Unassembled WGS sequence"/>
</dbReference>
<comment type="caution">
    <text evidence="1">The sequence shown here is derived from an EMBL/GenBank/DDBJ whole genome shotgun (WGS) entry which is preliminary data.</text>
</comment>
<organism evidence="1 2">
    <name type="scientific">Caerostris extrusa</name>
    <name type="common">Bark spider</name>
    <name type="synonym">Caerostris bankana</name>
    <dbReference type="NCBI Taxonomy" id="172846"/>
    <lineage>
        <taxon>Eukaryota</taxon>
        <taxon>Metazoa</taxon>
        <taxon>Ecdysozoa</taxon>
        <taxon>Arthropoda</taxon>
        <taxon>Chelicerata</taxon>
        <taxon>Arachnida</taxon>
        <taxon>Araneae</taxon>
        <taxon>Araneomorphae</taxon>
        <taxon>Entelegynae</taxon>
        <taxon>Araneoidea</taxon>
        <taxon>Araneidae</taxon>
        <taxon>Caerostris</taxon>
    </lineage>
</organism>
<proteinExistence type="predicted"/>
<accession>A0AAV4XY74</accession>
<sequence length="85" mass="9498">MRAHSSDIPRVPAIASPCEISSSYLDRSGHGRGIIKPFTLHDTKRWTNVQALSNCSENICKFPWRTIPLKSEFPDTRESLNAGIS</sequence>
<protein>
    <submittedName>
        <fullName evidence="1">Uncharacterized protein</fullName>
    </submittedName>
</protein>
<dbReference type="EMBL" id="BPLR01018354">
    <property type="protein sequence ID" value="GIY98896.1"/>
    <property type="molecule type" value="Genomic_DNA"/>
</dbReference>
<name>A0AAV4XY74_CAEEX</name>
<evidence type="ECO:0000313" key="2">
    <source>
        <dbReference type="Proteomes" id="UP001054945"/>
    </source>
</evidence>
<reference evidence="1 2" key="1">
    <citation type="submission" date="2021-06" db="EMBL/GenBank/DDBJ databases">
        <title>Caerostris extrusa draft genome.</title>
        <authorList>
            <person name="Kono N."/>
            <person name="Arakawa K."/>
        </authorList>
    </citation>
    <scope>NUCLEOTIDE SEQUENCE [LARGE SCALE GENOMIC DNA]</scope>
</reference>
<dbReference type="AlphaFoldDB" id="A0AAV4XY74"/>
<evidence type="ECO:0000313" key="1">
    <source>
        <dbReference type="EMBL" id="GIY98896.1"/>
    </source>
</evidence>
<keyword evidence="2" id="KW-1185">Reference proteome</keyword>
<gene>
    <name evidence="1" type="ORF">CEXT_192821</name>
</gene>